<evidence type="ECO:0008006" key="9">
    <source>
        <dbReference type="Google" id="ProtNLM"/>
    </source>
</evidence>
<dbReference type="PANTHER" id="PTHR11266">
    <property type="entry name" value="PEROXISOMAL MEMBRANE PROTEIN 2, PXMP2 MPV17"/>
    <property type="match status" value="1"/>
</dbReference>
<evidence type="ECO:0000256" key="4">
    <source>
        <dbReference type="ARBA" id="ARBA00022989"/>
    </source>
</evidence>
<evidence type="ECO:0000256" key="3">
    <source>
        <dbReference type="ARBA" id="ARBA00022692"/>
    </source>
</evidence>
<dbReference type="OrthoDB" id="860at2759"/>
<dbReference type="Proteomes" id="UP000294933">
    <property type="component" value="Unassembled WGS sequence"/>
</dbReference>
<feature type="transmembrane region" description="Helical" evidence="6">
    <location>
        <begin position="76"/>
        <end position="92"/>
    </location>
</feature>
<feature type="transmembrane region" description="Helical" evidence="6">
    <location>
        <begin position="146"/>
        <end position="165"/>
    </location>
</feature>
<dbReference type="EMBL" id="ML170157">
    <property type="protein sequence ID" value="TDL28583.1"/>
    <property type="molecule type" value="Genomic_DNA"/>
</dbReference>
<feature type="transmembrane region" description="Helical" evidence="6">
    <location>
        <begin position="112"/>
        <end position="134"/>
    </location>
</feature>
<evidence type="ECO:0000256" key="5">
    <source>
        <dbReference type="ARBA" id="ARBA00023136"/>
    </source>
</evidence>
<name>A0A4Y7QLR9_9AGAM</name>
<dbReference type="STRING" id="50990.A0A4Y7QLR9"/>
<keyword evidence="3 6" id="KW-0812">Transmembrane</keyword>
<organism evidence="7 8">
    <name type="scientific">Rickenella mellea</name>
    <dbReference type="NCBI Taxonomy" id="50990"/>
    <lineage>
        <taxon>Eukaryota</taxon>
        <taxon>Fungi</taxon>
        <taxon>Dikarya</taxon>
        <taxon>Basidiomycota</taxon>
        <taxon>Agaricomycotina</taxon>
        <taxon>Agaricomycetes</taxon>
        <taxon>Hymenochaetales</taxon>
        <taxon>Rickenellaceae</taxon>
        <taxon>Rickenella</taxon>
    </lineage>
</organism>
<evidence type="ECO:0000256" key="2">
    <source>
        <dbReference type="ARBA" id="ARBA00006824"/>
    </source>
</evidence>
<comment type="subcellular location">
    <subcellularLocation>
        <location evidence="1">Membrane</location>
        <topology evidence="1">Multi-pass membrane protein</topology>
    </subcellularLocation>
</comment>
<dbReference type="InterPro" id="IPR007248">
    <property type="entry name" value="Mpv17_PMP22"/>
</dbReference>
<keyword evidence="8" id="KW-1185">Reference proteome</keyword>
<feature type="transmembrane region" description="Helical" evidence="6">
    <location>
        <begin position="177"/>
        <end position="195"/>
    </location>
</feature>
<reference evidence="7 8" key="1">
    <citation type="submission" date="2018-06" db="EMBL/GenBank/DDBJ databases">
        <title>A transcriptomic atlas of mushroom development highlights an independent origin of complex multicellularity.</title>
        <authorList>
            <consortium name="DOE Joint Genome Institute"/>
            <person name="Krizsan K."/>
            <person name="Almasi E."/>
            <person name="Merenyi Z."/>
            <person name="Sahu N."/>
            <person name="Viragh M."/>
            <person name="Koszo T."/>
            <person name="Mondo S."/>
            <person name="Kiss B."/>
            <person name="Balint B."/>
            <person name="Kues U."/>
            <person name="Barry K."/>
            <person name="Hegedus J.C."/>
            <person name="Henrissat B."/>
            <person name="Johnson J."/>
            <person name="Lipzen A."/>
            <person name="Ohm R."/>
            <person name="Nagy I."/>
            <person name="Pangilinan J."/>
            <person name="Yan J."/>
            <person name="Xiong Y."/>
            <person name="Grigoriev I.V."/>
            <person name="Hibbett D.S."/>
            <person name="Nagy L.G."/>
        </authorList>
    </citation>
    <scope>NUCLEOTIDE SEQUENCE [LARGE SCALE GENOMIC DNA]</scope>
    <source>
        <strain evidence="7 8">SZMC22713</strain>
    </source>
</reference>
<dbReference type="VEuPathDB" id="FungiDB:BD410DRAFT_781095"/>
<comment type="similarity">
    <text evidence="2 6">Belongs to the peroxisomal membrane protein PXMP2/4 family.</text>
</comment>
<accession>A0A4Y7QLR9</accession>
<dbReference type="GO" id="GO:0005778">
    <property type="term" value="C:peroxisomal membrane"/>
    <property type="evidence" value="ECO:0007669"/>
    <property type="project" value="TreeGrafter"/>
</dbReference>
<evidence type="ECO:0000313" key="8">
    <source>
        <dbReference type="Proteomes" id="UP000294933"/>
    </source>
</evidence>
<keyword evidence="5 6" id="KW-0472">Membrane</keyword>
<dbReference type="PANTHER" id="PTHR11266:SF93">
    <property type="entry name" value="INTEGRAL MEMBRANE PROTEIN 25D9-6"/>
    <property type="match status" value="1"/>
</dbReference>
<protein>
    <recommendedName>
        <fullName evidence="9">Integral membrane protein</fullName>
    </recommendedName>
</protein>
<proteinExistence type="inferred from homology"/>
<gene>
    <name evidence="7" type="ORF">BD410DRAFT_781095</name>
</gene>
<sequence length="222" mass="23809">MSVTSKQAQTLLTRYLVQLSAHPLRTKAATSGVLLFIQEVLASHLAGVPSPRPPKDAPAVSHVLARAKVDAKALKMALYGILISAPLGHVLVGRLQKAFAGKTGTGAKVAQILASNLLIAPIQTTVYLASIAVINGAKSVDDVIRTIKGGFFAVMRITWITSPLAMVAAQKFIPPELWVPFFNLVSFVMGTYFTTKVKMMHMSEERKKAKAKETSEATGKAQ</sequence>
<keyword evidence="4 6" id="KW-1133">Transmembrane helix</keyword>
<evidence type="ECO:0000256" key="6">
    <source>
        <dbReference type="RuleBase" id="RU363053"/>
    </source>
</evidence>
<evidence type="ECO:0000313" key="7">
    <source>
        <dbReference type="EMBL" id="TDL28583.1"/>
    </source>
</evidence>
<evidence type="ECO:0000256" key="1">
    <source>
        <dbReference type="ARBA" id="ARBA00004141"/>
    </source>
</evidence>
<dbReference type="Pfam" id="PF04117">
    <property type="entry name" value="Mpv17_PMP22"/>
    <property type="match status" value="1"/>
</dbReference>
<dbReference type="AlphaFoldDB" id="A0A4Y7QLR9"/>